<feature type="compositionally biased region" description="Basic and acidic residues" evidence="8">
    <location>
        <begin position="1"/>
        <end position="15"/>
    </location>
</feature>
<evidence type="ECO:0000256" key="3">
    <source>
        <dbReference type="ARBA" id="ARBA00018242"/>
    </source>
</evidence>
<keyword evidence="11" id="KW-1185">Reference proteome</keyword>
<reference evidence="10 11" key="1">
    <citation type="journal article" date="2018" name="Front. Microbiol.">
        <title>Prospects for Fungal Bioremediation of Acidic Radioactive Waste Sites: Characterization and Genome Sequence of Rhodotorula taiwanensis MD1149.</title>
        <authorList>
            <person name="Tkavc R."/>
            <person name="Matrosova V.Y."/>
            <person name="Grichenko O.E."/>
            <person name="Gostincar C."/>
            <person name="Volpe R.P."/>
            <person name="Klimenkova P."/>
            <person name="Gaidamakova E.K."/>
            <person name="Zhou C.E."/>
            <person name="Stewart B.J."/>
            <person name="Lyman M.G."/>
            <person name="Malfatti S.A."/>
            <person name="Rubinfeld B."/>
            <person name="Courtot M."/>
            <person name="Singh J."/>
            <person name="Dalgard C.L."/>
            <person name="Hamilton T."/>
            <person name="Frey K.G."/>
            <person name="Gunde-Cimerman N."/>
            <person name="Dugan L."/>
            <person name="Daly M.J."/>
        </authorList>
    </citation>
    <scope>NUCLEOTIDE SEQUENCE [LARGE SCALE GENOMIC DNA]</scope>
    <source>
        <strain evidence="10 11">MD1149</strain>
    </source>
</reference>
<keyword evidence="4" id="KW-0507">mRNA processing</keyword>
<dbReference type="InterPro" id="IPR039979">
    <property type="entry name" value="PRPF18"/>
</dbReference>
<feature type="compositionally biased region" description="Low complexity" evidence="8">
    <location>
        <begin position="67"/>
        <end position="77"/>
    </location>
</feature>
<feature type="compositionally biased region" description="Basic and acidic residues" evidence="8">
    <location>
        <begin position="37"/>
        <end position="62"/>
    </location>
</feature>
<dbReference type="GO" id="GO:0000350">
    <property type="term" value="P:generation of catalytic spliceosome for second transesterification step"/>
    <property type="evidence" value="ECO:0007669"/>
    <property type="project" value="TreeGrafter"/>
</dbReference>
<evidence type="ECO:0000313" key="11">
    <source>
        <dbReference type="Proteomes" id="UP000237144"/>
    </source>
</evidence>
<comment type="caution">
    <text evidence="10">The sequence shown here is derived from an EMBL/GenBank/DDBJ whole genome shotgun (WGS) entry which is preliminary data.</text>
</comment>
<evidence type="ECO:0000313" key="10">
    <source>
        <dbReference type="EMBL" id="POY75042.1"/>
    </source>
</evidence>
<dbReference type="STRING" id="741276.A0A2S5BE44"/>
<evidence type="ECO:0000256" key="2">
    <source>
        <dbReference type="ARBA" id="ARBA00008137"/>
    </source>
</evidence>
<dbReference type="InterPro" id="IPR004098">
    <property type="entry name" value="Prp18"/>
</dbReference>
<protein>
    <recommendedName>
        <fullName evidence="3">Pre-mRNA-splicing factor 18</fullName>
    </recommendedName>
</protein>
<feature type="compositionally biased region" description="Low complexity" evidence="8">
    <location>
        <begin position="206"/>
        <end position="222"/>
    </location>
</feature>
<keyword evidence="5" id="KW-0747">Spliceosome</keyword>
<evidence type="ECO:0000256" key="6">
    <source>
        <dbReference type="ARBA" id="ARBA00023187"/>
    </source>
</evidence>
<feature type="compositionally biased region" description="Basic and acidic residues" evidence="8">
    <location>
        <begin position="237"/>
        <end position="255"/>
    </location>
</feature>
<comment type="subcellular location">
    <subcellularLocation>
        <location evidence="1">Nucleus</location>
    </subcellularLocation>
</comment>
<dbReference type="OrthoDB" id="10261918at2759"/>
<evidence type="ECO:0000256" key="1">
    <source>
        <dbReference type="ARBA" id="ARBA00004123"/>
    </source>
</evidence>
<evidence type="ECO:0000256" key="7">
    <source>
        <dbReference type="ARBA" id="ARBA00023242"/>
    </source>
</evidence>
<feature type="region of interest" description="Disordered" evidence="8">
    <location>
        <begin position="206"/>
        <end position="255"/>
    </location>
</feature>
<keyword evidence="6" id="KW-0508">mRNA splicing</keyword>
<gene>
    <name evidence="10" type="ORF">BMF94_2018</name>
</gene>
<dbReference type="GO" id="GO:0046540">
    <property type="term" value="C:U4/U6 x U5 tri-snRNP complex"/>
    <property type="evidence" value="ECO:0007669"/>
    <property type="project" value="TreeGrafter"/>
</dbReference>
<dbReference type="Pfam" id="PF02840">
    <property type="entry name" value="Prp18"/>
    <property type="match status" value="1"/>
</dbReference>
<sequence>MDFLKNEIASKKRVLDSATPASGAASPDAPPPPKYLKRSELDRIRQLELDAERAKREQERKLKLYGKPTAPAAAAPAPAAPSPTKRARSTSAGVEGHAGGRSATPEVAAAATTTTAFTPGETFHVSNEEAVRRLRQKGHPIRLFGESDKDRRLRLRALELIDADARTDGQRNDFARALEGQELGLELEKVAQRSSAAAASTAAGAAATSSAKAKAKATDSSAVGTPEPDSKSLAPKKAHEADKDRSGSKEPKPKDEDVLVDLSLVSTNPHKVYPQIYHAFKRVLKEWEQSLADRPEAVKRSNQGKMAAATQATSAEYLKPLFKSLRKRELEPDVLRNIAEIAYYMQIREYLKANDAYLRLSIGNAPWPIGVTMVGIHERAGRERIFSDNVAHVLNDETSRKYIQSLKRLLTFAQAVRPPADVSQKMG</sequence>
<dbReference type="GO" id="GO:0005682">
    <property type="term" value="C:U5 snRNP"/>
    <property type="evidence" value="ECO:0007669"/>
    <property type="project" value="TreeGrafter"/>
</dbReference>
<evidence type="ECO:0000256" key="4">
    <source>
        <dbReference type="ARBA" id="ARBA00022664"/>
    </source>
</evidence>
<dbReference type="EMBL" id="PJQD01000020">
    <property type="protein sequence ID" value="POY75042.1"/>
    <property type="molecule type" value="Genomic_DNA"/>
</dbReference>
<dbReference type="Pfam" id="PF08799">
    <property type="entry name" value="PRP4"/>
    <property type="match status" value="1"/>
</dbReference>
<dbReference type="SMART" id="SM00500">
    <property type="entry name" value="SFM"/>
    <property type="match status" value="1"/>
</dbReference>
<dbReference type="Gene3D" id="4.10.280.110">
    <property type="entry name" value="Pre-mRNA processing factor 4 domain"/>
    <property type="match status" value="1"/>
</dbReference>
<dbReference type="InterPro" id="IPR014906">
    <property type="entry name" value="PRP4-like"/>
</dbReference>
<proteinExistence type="inferred from homology"/>
<dbReference type="SUPFAM" id="SSF158230">
    <property type="entry name" value="PRP4-like"/>
    <property type="match status" value="1"/>
</dbReference>
<evidence type="ECO:0000259" key="9">
    <source>
        <dbReference type="SMART" id="SM00500"/>
    </source>
</evidence>
<evidence type="ECO:0000256" key="8">
    <source>
        <dbReference type="SAM" id="MobiDB-lite"/>
    </source>
</evidence>
<dbReference type="Proteomes" id="UP000237144">
    <property type="component" value="Unassembled WGS sequence"/>
</dbReference>
<feature type="compositionally biased region" description="Low complexity" evidence="8">
    <location>
        <begin position="17"/>
        <end position="27"/>
    </location>
</feature>
<dbReference type="Gene3D" id="1.20.940.10">
    <property type="entry name" value="Functional domain of the splicing factor Prp18"/>
    <property type="match status" value="1"/>
</dbReference>
<feature type="region of interest" description="Disordered" evidence="8">
    <location>
        <begin position="1"/>
        <end position="108"/>
    </location>
</feature>
<dbReference type="AlphaFoldDB" id="A0A2S5BE44"/>
<keyword evidence="7" id="KW-0539">Nucleus</keyword>
<comment type="similarity">
    <text evidence="2">Belongs to the PRP18 family.</text>
</comment>
<name>A0A2S5BE44_9BASI</name>
<dbReference type="InterPro" id="IPR036285">
    <property type="entry name" value="PRP4-like_sf"/>
</dbReference>
<dbReference type="GO" id="GO:0071021">
    <property type="term" value="C:U2-type post-spliceosomal complex"/>
    <property type="evidence" value="ECO:0007669"/>
    <property type="project" value="TreeGrafter"/>
</dbReference>
<dbReference type="PANTHER" id="PTHR13007:SF19">
    <property type="entry name" value="PRE-MRNA-SPLICING FACTOR 18"/>
    <property type="match status" value="1"/>
</dbReference>
<feature type="domain" description="Pre-mRNA processing factor 4 (PRP4)-like" evidence="9">
    <location>
        <begin position="125"/>
        <end position="176"/>
    </location>
</feature>
<accession>A0A2S5BE44</accession>
<organism evidence="10 11">
    <name type="scientific">Rhodotorula taiwanensis</name>
    <dbReference type="NCBI Taxonomy" id="741276"/>
    <lineage>
        <taxon>Eukaryota</taxon>
        <taxon>Fungi</taxon>
        <taxon>Dikarya</taxon>
        <taxon>Basidiomycota</taxon>
        <taxon>Pucciniomycotina</taxon>
        <taxon>Microbotryomycetes</taxon>
        <taxon>Sporidiobolales</taxon>
        <taxon>Sporidiobolaceae</taxon>
        <taxon>Rhodotorula</taxon>
    </lineage>
</organism>
<evidence type="ECO:0000256" key="5">
    <source>
        <dbReference type="ARBA" id="ARBA00022728"/>
    </source>
</evidence>
<dbReference type="SUPFAM" id="SSF47938">
    <property type="entry name" value="Functional domain of the splicing factor Prp18"/>
    <property type="match status" value="1"/>
</dbReference>
<dbReference type="PANTHER" id="PTHR13007">
    <property type="entry name" value="PRE-MRNA SPLICING FACTOR-RELATED"/>
    <property type="match status" value="1"/>
</dbReference>